<protein>
    <submittedName>
        <fullName evidence="2">Uncharacterized protein</fullName>
    </submittedName>
</protein>
<name>A0ABP7YUX3_9ACTN</name>
<evidence type="ECO:0000313" key="2">
    <source>
        <dbReference type="EMBL" id="GAA4141653.1"/>
    </source>
</evidence>
<feature type="compositionally biased region" description="Pro residues" evidence="1">
    <location>
        <begin position="65"/>
        <end position="77"/>
    </location>
</feature>
<evidence type="ECO:0000256" key="1">
    <source>
        <dbReference type="SAM" id="MobiDB-lite"/>
    </source>
</evidence>
<feature type="compositionally biased region" description="Polar residues" evidence="1">
    <location>
        <begin position="1"/>
        <end position="13"/>
    </location>
</feature>
<organism evidence="2 3">
    <name type="scientific">Actinomadura keratinilytica</name>
    <dbReference type="NCBI Taxonomy" id="547461"/>
    <lineage>
        <taxon>Bacteria</taxon>
        <taxon>Bacillati</taxon>
        <taxon>Actinomycetota</taxon>
        <taxon>Actinomycetes</taxon>
        <taxon>Streptosporangiales</taxon>
        <taxon>Thermomonosporaceae</taxon>
        <taxon>Actinomadura</taxon>
    </lineage>
</organism>
<accession>A0ABP7YUX3</accession>
<comment type="caution">
    <text evidence="2">The sequence shown here is derived from an EMBL/GenBank/DDBJ whole genome shotgun (WGS) entry which is preliminary data.</text>
</comment>
<dbReference type="EMBL" id="BAABDO010000038">
    <property type="protein sequence ID" value="GAA4141653.1"/>
    <property type="molecule type" value="Genomic_DNA"/>
</dbReference>
<proteinExistence type="predicted"/>
<evidence type="ECO:0000313" key="3">
    <source>
        <dbReference type="Proteomes" id="UP001500266"/>
    </source>
</evidence>
<sequence>MTMSRTPPGSVTRSMVARARTGSPGVLDSLGDQLTVLDQRAADLAKARELLRQTIAATENATTPSPRPVDPGGPPPQETARYHSG</sequence>
<keyword evidence="3" id="KW-1185">Reference proteome</keyword>
<feature type="region of interest" description="Disordered" evidence="1">
    <location>
        <begin position="56"/>
        <end position="85"/>
    </location>
</feature>
<dbReference type="Proteomes" id="UP001500266">
    <property type="component" value="Unassembled WGS sequence"/>
</dbReference>
<feature type="region of interest" description="Disordered" evidence="1">
    <location>
        <begin position="1"/>
        <end position="29"/>
    </location>
</feature>
<gene>
    <name evidence="2" type="ORF">GCM10022416_29810</name>
</gene>
<reference evidence="3" key="1">
    <citation type="journal article" date="2019" name="Int. J. Syst. Evol. Microbiol.">
        <title>The Global Catalogue of Microorganisms (GCM) 10K type strain sequencing project: providing services to taxonomists for standard genome sequencing and annotation.</title>
        <authorList>
            <consortium name="The Broad Institute Genomics Platform"/>
            <consortium name="The Broad Institute Genome Sequencing Center for Infectious Disease"/>
            <person name="Wu L."/>
            <person name="Ma J."/>
        </authorList>
    </citation>
    <scope>NUCLEOTIDE SEQUENCE [LARGE SCALE GENOMIC DNA]</scope>
    <source>
        <strain evidence="3">JCM 17316</strain>
    </source>
</reference>